<protein>
    <submittedName>
        <fullName evidence="1">Uncharacterized protein</fullName>
    </submittedName>
</protein>
<accession>A0A0A9B1J5</accession>
<proteinExistence type="predicted"/>
<evidence type="ECO:0000313" key="1">
    <source>
        <dbReference type="EMBL" id="JAD57869.1"/>
    </source>
</evidence>
<reference evidence="1" key="1">
    <citation type="submission" date="2014-09" db="EMBL/GenBank/DDBJ databases">
        <authorList>
            <person name="Magalhaes I.L.F."/>
            <person name="Oliveira U."/>
            <person name="Santos F.R."/>
            <person name="Vidigal T.H.D.A."/>
            <person name="Brescovit A.D."/>
            <person name="Santos A.J."/>
        </authorList>
    </citation>
    <scope>NUCLEOTIDE SEQUENCE</scope>
    <source>
        <tissue evidence="1">Shoot tissue taken approximately 20 cm above the soil surface</tissue>
    </source>
</reference>
<organism evidence="1">
    <name type="scientific">Arundo donax</name>
    <name type="common">Giant reed</name>
    <name type="synonym">Donax arundinaceus</name>
    <dbReference type="NCBI Taxonomy" id="35708"/>
    <lineage>
        <taxon>Eukaryota</taxon>
        <taxon>Viridiplantae</taxon>
        <taxon>Streptophyta</taxon>
        <taxon>Embryophyta</taxon>
        <taxon>Tracheophyta</taxon>
        <taxon>Spermatophyta</taxon>
        <taxon>Magnoliopsida</taxon>
        <taxon>Liliopsida</taxon>
        <taxon>Poales</taxon>
        <taxon>Poaceae</taxon>
        <taxon>PACMAD clade</taxon>
        <taxon>Arundinoideae</taxon>
        <taxon>Arundineae</taxon>
        <taxon>Arundo</taxon>
    </lineage>
</organism>
<dbReference type="AlphaFoldDB" id="A0A0A9B1J5"/>
<sequence>MKKEMDGITTVLPARLVQVVCISRMFAPAIIHWKSD</sequence>
<dbReference type="EMBL" id="GBRH01240026">
    <property type="protein sequence ID" value="JAD57869.1"/>
    <property type="molecule type" value="Transcribed_RNA"/>
</dbReference>
<name>A0A0A9B1J5_ARUDO</name>
<reference evidence="1" key="2">
    <citation type="journal article" date="2015" name="Data Brief">
        <title>Shoot transcriptome of the giant reed, Arundo donax.</title>
        <authorList>
            <person name="Barrero R.A."/>
            <person name="Guerrero F.D."/>
            <person name="Moolhuijzen P."/>
            <person name="Goolsby J.A."/>
            <person name="Tidwell J."/>
            <person name="Bellgard S.E."/>
            <person name="Bellgard M.I."/>
        </authorList>
    </citation>
    <scope>NUCLEOTIDE SEQUENCE</scope>
    <source>
        <tissue evidence="1">Shoot tissue taken approximately 20 cm above the soil surface</tissue>
    </source>
</reference>